<dbReference type="AlphaFoldDB" id="A0B7L6"/>
<gene>
    <name evidence="2" type="ordered locus">Mthe_0902</name>
</gene>
<dbReference type="OrthoDB" id="140255at2157"/>
<dbReference type="Pfam" id="PF14947">
    <property type="entry name" value="HTH_45"/>
    <property type="match status" value="1"/>
</dbReference>
<dbReference type="SUPFAM" id="SSF46785">
    <property type="entry name" value="Winged helix' DNA-binding domain"/>
    <property type="match status" value="1"/>
</dbReference>
<evidence type="ECO:0000259" key="1">
    <source>
        <dbReference type="Pfam" id="PF14947"/>
    </source>
</evidence>
<sequence length="83" mass="9522">MPSRRSKAQIMSDILEICIDGANKTKIVYDANLNFKMLNSYLDTLTKKGLLHVRNDRSNEYVTTEEGLRILETCRCIDLELGQ</sequence>
<evidence type="ECO:0000313" key="3">
    <source>
        <dbReference type="Proteomes" id="UP000000674"/>
    </source>
</evidence>
<organism evidence="2 3">
    <name type="scientific">Methanothrix thermoacetophila (strain DSM 6194 / JCM 14653 / NBRC 101360 / PT)</name>
    <name type="common">Methanosaeta thermophila</name>
    <dbReference type="NCBI Taxonomy" id="349307"/>
    <lineage>
        <taxon>Archaea</taxon>
        <taxon>Methanobacteriati</taxon>
        <taxon>Methanobacteriota</taxon>
        <taxon>Stenosarchaea group</taxon>
        <taxon>Methanomicrobia</taxon>
        <taxon>Methanotrichales</taxon>
        <taxon>Methanotrichaceae</taxon>
        <taxon>Methanothrix</taxon>
    </lineage>
</organism>
<feature type="domain" description="ArnR1-like winged helix-turn-helix" evidence="1">
    <location>
        <begin position="4"/>
        <end position="78"/>
    </location>
</feature>
<dbReference type="InterPro" id="IPR038723">
    <property type="entry name" value="ArnR1-like_HTH"/>
</dbReference>
<proteinExistence type="predicted"/>
<evidence type="ECO:0000313" key="2">
    <source>
        <dbReference type="EMBL" id="ABK14690.1"/>
    </source>
</evidence>
<accession>A0B7L6</accession>
<dbReference type="EMBL" id="CP000477">
    <property type="protein sequence ID" value="ABK14690.1"/>
    <property type="molecule type" value="Genomic_DNA"/>
</dbReference>
<dbReference type="Gene3D" id="1.10.10.10">
    <property type="entry name" value="Winged helix-like DNA-binding domain superfamily/Winged helix DNA-binding domain"/>
    <property type="match status" value="1"/>
</dbReference>
<dbReference type="InterPro" id="IPR036390">
    <property type="entry name" value="WH_DNA-bd_sf"/>
</dbReference>
<dbReference type="Proteomes" id="UP000000674">
    <property type="component" value="Chromosome"/>
</dbReference>
<dbReference type="HOGENOM" id="CLU_159725_3_1_2"/>
<name>A0B7L6_METTP</name>
<dbReference type="RefSeq" id="WP_011696085.1">
    <property type="nucleotide sequence ID" value="NC_008553.1"/>
</dbReference>
<reference evidence="2 3" key="1">
    <citation type="submission" date="2006-10" db="EMBL/GenBank/DDBJ databases">
        <title>Complete sequence of Methanosaeta thermophila PT.</title>
        <authorList>
            <consortium name="US DOE Joint Genome Institute"/>
            <person name="Copeland A."/>
            <person name="Lucas S."/>
            <person name="Lapidus A."/>
            <person name="Barry K."/>
            <person name="Detter J.C."/>
            <person name="Glavina del Rio T."/>
            <person name="Hammon N."/>
            <person name="Israni S."/>
            <person name="Pitluck S."/>
            <person name="Chain P."/>
            <person name="Malfatti S."/>
            <person name="Shin M."/>
            <person name="Vergez L."/>
            <person name="Schmutz J."/>
            <person name="Larimer F."/>
            <person name="Land M."/>
            <person name="Hauser L."/>
            <person name="Kyrpides N."/>
            <person name="Kim E."/>
            <person name="Smith K.S."/>
            <person name="Ingram-Smith C."/>
            <person name="Richardson P."/>
        </authorList>
    </citation>
    <scope>NUCLEOTIDE SEQUENCE [LARGE SCALE GENOMIC DNA]</scope>
    <source>
        <strain evidence="3">DSM 6194 / JCM 14653 / NBRC 101360 / PT</strain>
    </source>
</reference>
<protein>
    <recommendedName>
        <fullName evidence="1">ArnR1-like winged helix-turn-helix domain-containing protein</fullName>
    </recommendedName>
</protein>
<dbReference type="GeneID" id="4462366"/>
<dbReference type="KEGG" id="mtp:Mthe_0902"/>
<dbReference type="InterPro" id="IPR036388">
    <property type="entry name" value="WH-like_DNA-bd_sf"/>
</dbReference>
<keyword evidence="3" id="KW-1185">Reference proteome</keyword>